<name>A0A7Y0LCT2_9GAMM</name>
<accession>A0A7Y0LCT2</accession>
<evidence type="ECO:0000256" key="1">
    <source>
        <dbReference type="SAM" id="SignalP"/>
    </source>
</evidence>
<protein>
    <recommendedName>
        <fullName evidence="4">Solute-binding protein family 3/N-terminal domain-containing protein</fullName>
    </recommendedName>
</protein>
<dbReference type="SUPFAM" id="SSF53850">
    <property type="entry name" value="Periplasmic binding protein-like II"/>
    <property type="match status" value="1"/>
</dbReference>
<evidence type="ECO:0000313" key="2">
    <source>
        <dbReference type="EMBL" id="NMP32199.1"/>
    </source>
</evidence>
<dbReference type="Proteomes" id="UP000568664">
    <property type="component" value="Unassembled WGS sequence"/>
</dbReference>
<keyword evidence="3" id="KW-1185">Reference proteome</keyword>
<dbReference type="Gene3D" id="3.40.190.10">
    <property type="entry name" value="Periplasmic binding protein-like II"/>
    <property type="match status" value="2"/>
</dbReference>
<gene>
    <name evidence="2" type="ORF">HII17_11515</name>
</gene>
<evidence type="ECO:0008006" key="4">
    <source>
        <dbReference type="Google" id="ProtNLM"/>
    </source>
</evidence>
<dbReference type="RefSeq" id="WP_169075509.1">
    <property type="nucleotide sequence ID" value="NZ_JABBXH010000003.1"/>
</dbReference>
<dbReference type="AlphaFoldDB" id="A0A7Y0LCT2"/>
<sequence>MKFLAIVILCISTSVFAEKSRVTTALEAFPPLVTSHGEGMVVNLLKEIESISNYTFDISITTYARAKRELQGDRAQLIGLTPKGNETDEFYQFADELAWELPVSVDIFVNDLSKAANYKEIYIGVPTGNADFFSELLDIPRKNFVEVTHLNQLTQMLNLNRIDGIIFERIAVVETFKTTGYKQVYYQQLTTTAASMAVSNSPVGKILKNDLDYYINKVQKDAIFANYNNYLNLPTSGDISALVELTRQ</sequence>
<dbReference type="EMBL" id="JABBXH010000003">
    <property type="protein sequence ID" value="NMP32199.1"/>
    <property type="molecule type" value="Genomic_DNA"/>
</dbReference>
<organism evidence="2 3">
    <name type="scientific">Thalassotalea algicola</name>
    <dbReference type="NCBI Taxonomy" id="2716224"/>
    <lineage>
        <taxon>Bacteria</taxon>
        <taxon>Pseudomonadati</taxon>
        <taxon>Pseudomonadota</taxon>
        <taxon>Gammaproteobacteria</taxon>
        <taxon>Alteromonadales</taxon>
        <taxon>Colwelliaceae</taxon>
        <taxon>Thalassotalea</taxon>
    </lineage>
</organism>
<feature type="signal peptide" evidence="1">
    <location>
        <begin position="1"/>
        <end position="17"/>
    </location>
</feature>
<proteinExistence type="predicted"/>
<reference evidence="2 3" key="1">
    <citation type="submission" date="2020-04" db="EMBL/GenBank/DDBJ databases">
        <title>Thalassotalea sp. M1531, isolated from the surface of marine red alga.</title>
        <authorList>
            <person name="Pang L."/>
            <person name="Lu D.-C."/>
        </authorList>
    </citation>
    <scope>NUCLEOTIDE SEQUENCE [LARGE SCALE GENOMIC DNA]</scope>
    <source>
        <strain evidence="2 3">M1531</strain>
    </source>
</reference>
<comment type="caution">
    <text evidence="2">The sequence shown here is derived from an EMBL/GenBank/DDBJ whole genome shotgun (WGS) entry which is preliminary data.</text>
</comment>
<feature type="chain" id="PRO_5030979471" description="Solute-binding protein family 3/N-terminal domain-containing protein" evidence="1">
    <location>
        <begin position="18"/>
        <end position="248"/>
    </location>
</feature>
<evidence type="ECO:0000313" key="3">
    <source>
        <dbReference type="Proteomes" id="UP000568664"/>
    </source>
</evidence>
<keyword evidence="1" id="KW-0732">Signal</keyword>